<evidence type="ECO:0000313" key="1">
    <source>
        <dbReference type="EMBL" id="DAD89346.1"/>
    </source>
</evidence>
<sequence length="132" mass="13915">MFNNTGITKVTGAAPVQILFNVQNQMSVSIVVDDAYSVTRDGKKIVPAGTPLSGDLTARETAFVQAKDATSAGNDGKAATGVLLHDVDVTNGDNNGTLLIWGFVDLNKLDTTTAALITATRKSEMKNITFLK</sequence>
<protein>
    <submittedName>
        <fullName evidence="1">Head decoration protein</fullName>
    </submittedName>
</protein>
<proteinExistence type="predicted"/>
<name>A0A8S5N512_9CAUD</name>
<reference evidence="1" key="1">
    <citation type="journal article" date="2021" name="Proc. Natl. Acad. Sci. U.S.A.">
        <title>A Catalog of Tens of Thousands of Viruses from Human Metagenomes Reveals Hidden Associations with Chronic Diseases.</title>
        <authorList>
            <person name="Tisza M.J."/>
            <person name="Buck C.B."/>
        </authorList>
    </citation>
    <scope>NUCLEOTIDE SEQUENCE</scope>
    <source>
        <strain evidence="1">CtiJY10</strain>
    </source>
</reference>
<organism evidence="1">
    <name type="scientific">Podoviridae sp. ctiJY10</name>
    <dbReference type="NCBI Taxonomy" id="2826572"/>
    <lineage>
        <taxon>Viruses</taxon>
        <taxon>Duplodnaviria</taxon>
        <taxon>Heunggongvirae</taxon>
        <taxon>Uroviricota</taxon>
        <taxon>Caudoviricetes</taxon>
    </lineage>
</organism>
<dbReference type="EMBL" id="BK015060">
    <property type="protein sequence ID" value="DAD89346.1"/>
    <property type="molecule type" value="Genomic_DNA"/>
</dbReference>
<accession>A0A8S5N512</accession>